<organism evidence="1 2">
    <name type="scientific">Roseibium marinum</name>
    <dbReference type="NCBI Taxonomy" id="281252"/>
    <lineage>
        <taxon>Bacteria</taxon>
        <taxon>Pseudomonadati</taxon>
        <taxon>Pseudomonadota</taxon>
        <taxon>Alphaproteobacteria</taxon>
        <taxon>Hyphomicrobiales</taxon>
        <taxon>Stappiaceae</taxon>
        <taxon>Roseibium</taxon>
    </lineage>
</organism>
<evidence type="ECO:0000313" key="1">
    <source>
        <dbReference type="EMBL" id="POF29078.1"/>
    </source>
</evidence>
<evidence type="ECO:0000313" key="2">
    <source>
        <dbReference type="Proteomes" id="UP000236959"/>
    </source>
</evidence>
<protein>
    <submittedName>
        <fullName evidence="1">Uncharacterized protein</fullName>
    </submittedName>
</protein>
<sequence length="586" mass="61407">MAVITPDTFDPLNRFSAVRFAQGTPLCDCDLNEEIDIRRAEVRFILRDVVGDGAPADSSAFEISGTGANNDFDILAGPSGPAAGLMMVQGHAVRLVADRLFRSQPLHSSQPGAADTAARLGTVEIPEIPTPAADGTLTIYLDVWERLLEAAEDPSLVLPALGVESSARLIREFAVRWREGTALPDGGDPDFEAGHAYLALARIDRRNGDDQINAADVTDLRRTGVATPTRGDFAQIAADSFGPGYAVDGSGPRLGFSLREVINAILRDGRAAILGPETFNNLTPGFPRLSYGPSGLRRLWWIGPSGAPGTNALFRQDELPGGGFGAPAQQFDLTGGLSTGSLCIASQPGDVIWAVYQGSSGGGVDEIFARRHEASVWATEITVSTGSDNANPVTATDETDTLHIVWRDTSAGTVLQSGTITPGAASASPAAVADAAAAGDVVFSLGRAPEGGVRLVKAEGGPAWGFETKRWDPDTTAWEGGFTPVTNSVTSAAIGLASAATPTGETTLAFTVRDGGSTTFDLETARLEVAPGGFDLSDRRRLLRATIATASEIPLQPTMTEEPGGNIRLTYRTSTDLRGFALVFEV</sequence>
<proteinExistence type="predicted"/>
<dbReference type="AlphaFoldDB" id="A0A2S3UMY2"/>
<dbReference type="OrthoDB" id="134981at2"/>
<accession>A0A2S3UMY2</accession>
<dbReference type="RefSeq" id="WP_103224237.1">
    <property type="nucleotide sequence ID" value="NZ_PPCN01000010.1"/>
</dbReference>
<gene>
    <name evidence="1" type="ORF">CLV41_11082</name>
</gene>
<dbReference type="Proteomes" id="UP000236959">
    <property type="component" value="Unassembled WGS sequence"/>
</dbReference>
<keyword evidence="2" id="KW-1185">Reference proteome</keyword>
<comment type="caution">
    <text evidence="1">The sequence shown here is derived from an EMBL/GenBank/DDBJ whole genome shotgun (WGS) entry which is preliminary data.</text>
</comment>
<dbReference type="EMBL" id="PPCN01000010">
    <property type="protein sequence ID" value="POF29078.1"/>
    <property type="molecule type" value="Genomic_DNA"/>
</dbReference>
<name>A0A2S3UMY2_9HYPH</name>
<reference evidence="1 2" key="1">
    <citation type="submission" date="2018-01" db="EMBL/GenBank/DDBJ databases">
        <title>Genomic Encyclopedia of Archaeal and Bacterial Type Strains, Phase II (KMG-II): from individual species to whole genera.</title>
        <authorList>
            <person name="Goeker M."/>
        </authorList>
    </citation>
    <scope>NUCLEOTIDE SEQUENCE [LARGE SCALE GENOMIC DNA]</scope>
    <source>
        <strain evidence="1 2">DSM 17023</strain>
    </source>
</reference>